<keyword evidence="4" id="KW-0282">Flagellum</keyword>
<accession>A0ABQ4NM15</accession>
<evidence type="ECO:0000256" key="2">
    <source>
        <dbReference type="ARBA" id="ARBA00022795"/>
    </source>
</evidence>
<keyword evidence="2" id="KW-1005">Bacterial flagellum biogenesis</keyword>
<dbReference type="Proteomes" id="UP000786693">
    <property type="component" value="Unassembled WGS sequence"/>
</dbReference>
<dbReference type="Pfam" id="PF07378">
    <property type="entry name" value="FlbT"/>
    <property type="match status" value="1"/>
</dbReference>
<proteinExistence type="predicted"/>
<evidence type="ECO:0000256" key="3">
    <source>
        <dbReference type="ARBA" id="ARBA00022884"/>
    </source>
</evidence>
<sequence length="130" mass="14590">MLKFPAGDRIVLNGAVIENVGRGARLRVLTPNTQLLRLRDAINPEEAVTPVGRLCHATQLMLVGECDVDAVLAETFAALVPLHEAFMDEEDKLCVQEIRTQLSDRDFYRALRTLGRLRKREAILLSRVPQ</sequence>
<keyword evidence="5" id="KW-1185">Reference proteome</keyword>
<dbReference type="EMBL" id="BPFH01000003">
    <property type="protein sequence ID" value="GIT95451.1"/>
    <property type="molecule type" value="Genomic_DNA"/>
</dbReference>
<gene>
    <name evidence="4" type="primary">flbT</name>
    <name evidence="4" type="ORF">JANAI62_20740</name>
</gene>
<evidence type="ECO:0000256" key="1">
    <source>
        <dbReference type="ARBA" id="ARBA00022491"/>
    </source>
</evidence>
<evidence type="ECO:0000313" key="4">
    <source>
        <dbReference type="EMBL" id="GIT95451.1"/>
    </source>
</evidence>
<dbReference type="InterPro" id="IPR009967">
    <property type="entry name" value="Flagellum_FlbT"/>
</dbReference>
<reference evidence="4 5" key="1">
    <citation type="submission" date="2021-05" db="EMBL/GenBank/DDBJ databases">
        <title>Bacteria Genome sequencing.</title>
        <authorList>
            <person name="Takabe Y."/>
            <person name="Nakajima Y."/>
            <person name="Suzuki S."/>
            <person name="Shiozaki T."/>
        </authorList>
    </citation>
    <scope>NUCLEOTIDE SEQUENCE [LARGE SCALE GENOMIC DNA]</scope>
    <source>
        <strain evidence="4 5">AI_62</strain>
    </source>
</reference>
<comment type="caution">
    <text evidence="4">The sequence shown here is derived from an EMBL/GenBank/DDBJ whole genome shotgun (WGS) entry which is preliminary data.</text>
</comment>
<organism evidence="4 5">
    <name type="scientific">Jannaschia pagri</name>
    <dbReference type="NCBI Taxonomy" id="2829797"/>
    <lineage>
        <taxon>Bacteria</taxon>
        <taxon>Pseudomonadati</taxon>
        <taxon>Pseudomonadota</taxon>
        <taxon>Alphaproteobacteria</taxon>
        <taxon>Rhodobacterales</taxon>
        <taxon>Roseobacteraceae</taxon>
        <taxon>Jannaschia</taxon>
    </lineage>
</organism>
<keyword evidence="3" id="KW-0694">RNA-binding</keyword>
<keyword evidence="4" id="KW-0969">Cilium</keyword>
<keyword evidence="1" id="KW-0678">Repressor</keyword>
<evidence type="ECO:0000313" key="5">
    <source>
        <dbReference type="Proteomes" id="UP000786693"/>
    </source>
</evidence>
<name>A0ABQ4NM15_9RHOB</name>
<keyword evidence="4" id="KW-0966">Cell projection</keyword>
<protein>
    <submittedName>
        <fullName evidence="4">Flagellar biosynthesis repressor FlbT</fullName>
    </submittedName>
</protein>
<dbReference type="RefSeq" id="WP_220748940.1">
    <property type="nucleotide sequence ID" value="NZ_BPFH01000003.1"/>
</dbReference>